<keyword evidence="4" id="KW-1185">Reference proteome</keyword>
<feature type="compositionally biased region" description="Polar residues" evidence="1">
    <location>
        <begin position="344"/>
        <end position="359"/>
    </location>
</feature>
<dbReference type="PANTHER" id="PTHR21561:SF14">
    <property type="entry name" value="HIT ZINC FINGER AND PAPA-1-LIKE DOMAIN-CONTAINING PROTEIN"/>
    <property type="match status" value="1"/>
</dbReference>
<feature type="compositionally biased region" description="Basic residues" evidence="1">
    <location>
        <begin position="16"/>
        <end position="26"/>
    </location>
</feature>
<feature type="region of interest" description="Disordered" evidence="1">
    <location>
        <begin position="201"/>
        <end position="235"/>
    </location>
</feature>
<feature type="region of interest" description="Disordered" evidence="1">
    <location>
        <begin position="132"/>
        <end position="185"/>
    </location>
</feature>
<evidence type="ECO:0000259" key="2">
    <source>
        <dbReference type="SMART" id="SM01406"/>
    </source>
</evidence>
<feature type="compositionally biased region" description="Basic and acidic residues" evidence="1">
    <location>
        <begin position="203"/>
        <end position="218"/>
    </location>
</feature>
<dbReference type="PANTHER" id="PTHR21561">
    <property type="entry name" value="INO80 COMPLEX SUBUNIT B"/>
    <property type="match status" value="1"/>
</dbReference>
<feature type="region of interest" description="Disordered" evidence="1">
    <location>
        <begin position="365"/>
        <end position="384"/>
    </location>
</feature>
<dbReference type="GO" id="GO:0006338">
    <property type="term" value="P:chromatin remodeling"/>
    <property type="evidence" value="ECO:0007669"/>
    <property type="project" value="InterPro"/>
</dbReference>
<comment type="caution">
    <text evidence="3">The sequence shown here is derived from an EMBL/GenBank/DDBJ whole genome shotgun (WGS) entry which is preliminary data.</text>
</comment>
<evidence type="ECO:0000313" key="4">
    <source>
        <dbReference type="Proteomes" id="UP001457282"/>
    </source>
</evidence>
<dbReference type="CDD" id="cd23021">
    <property type="entry name" value="zf-HIT_IN80B"/>
    <property type="match status" value="1"/>
</dbReference>
<evidence type="ECO:0000256" key="1">
    <source>
        <dbReference type="SAM" id="MobiDB-lite"/>
    </source>
</evidence>
<feature type="compositionally biased region" description="Polar residues" evidence="1">
    <location>
        <begin position="148"/>
        <end position="157"/>
    </location>
</feature>
<dbReference type="SMART" id="SM01406">
    <property type="entry name" value="PAPA-1"/>
    <property type="match status" value="1"/>
</dbReference>
<name>A0AAW1W5L0_RUBAR</name>
<protein>
    <recommendedName>
        <fullName evidence="2">INO80 complex subunit B-like conserved region domain-containing protein</fullName>
    </recommendedName>
</protein>
<feature type="compositionally biased region" description="Basic and acidic residues" evidence="1">
    <location>
        <begin position="330"/>
        <end position="343"/>
    </location>
</feature>
<feature type="region of interest" description="Disordered" evidence="1">
    <location>
        <begin position="1"/>
        <end position="107"/>
    </location>
</feature>
<feature type="region of interest" description="Disordered" evidence="1">
    <location>
        <begin position="251"/>
        <end position="359"/>
    </location>
</feature>
<proteinExistence type="predicted"/>
<reference evidence="3 4" key="1">
    <citation type="journal article" date="2023" name="G3 (Bethesda)">
        <title>A chromosome-length genome assembly and annotation of blackberry (Rubus argutus, cv. 'Hillquist').</title>
        <authorList>
            <person name="Bruna T."/>
            <person name="Aryal R."/>
            <person name="Dudchenko O."/>
            <person name="Sargent D.J."/>
            <person name="Mead D."/>
            <person name="Buti M."/>
            <person name="Cavallini A."/>
            <person name="Hytonen T."/>
            <person name="Andres J."/>
            <person name="Pham M."/>
            <person name="Weisz D."/>
            <person name="Mascagni F."/>
            <person name="Usai G."/>
            <person name="Natali L."/>
            <person name="Bassil N."/>
            <person name="Fernandez G.E."/>
            <person name="Lomsadze A."/>
            <person name="Armour M."/>
            <person name="Olukolu B."/>
            <person name="Poorten T."/>
            <person name="Britton C."/>
            <person name="Davik J."/>
            <person name="Ashrafi H."/>
            <person name="Aiden E.L."/>
            <person name="Borodovsky M."/>
            <person name="Worthington M."/>
        </authorList>
    </citation>
    <scope>NUCLEOTIDE SEQUENCE [LARGE SCALE GENOMIC DNA]</scope>
    <source>
        <strain evidence="3">PI 553951</strain>
    </source>
</reference>
<dbReference type="InterPro" id="IPR007529">
    <property type="entry name" value="Znf_HIT"/>
</dbReference>
<gene>
    <name evidence="3" type="ORF">M0R45_028542</name>
</gene>
<feature type="compositionally biased region" description="Basic and acidic residues" evidence="1">
    <location>
        <begin position="291"/>
        <end position="305"/>
    </location>
</feature>
<feature type="compositionally biased region" description="Acidic residues" evidence="1">
    <location>
        <begin position="306"/>
        <end position="317"/>
    </location>
</feature>
<organism evidence="3 4">
    <name type="scientific">Rubus argutus</name>
    <name type="common">Southern blackberry</name>
    <dbReference type="NCBI Taxonomy" id="59490"/>
    <lineage>
        <taxon>Eukaryota</taxon>
        <taxon>Viridiplantae</taxon>
        <taxon>Streptophyta</taxon>
        <taxon>Embryophyta</taxon>
        <taxon>Tracheophyta</taxon>
        <taxon>Spermatophyta</taxon>
        <taxon>Magnoliopsida</taxon>
        <taxon>eudicotyledons</taxon>
        <taxon>Gunneridae</taxon>
        <taxon>Pentapetalae</taxon>
        <taxon>rosids</taxon>
        <taxon>fabids</taxon>
        <taxon>Rosales</taxon>
        <taxon>Rosaceae</taxon>
        <taxon>Rosoideae</taxon>
        <taxon>Rosoideae incertae sedis</taxon>
        <taxon>Rubus</taxon>
    </lineage>
</organism>
<accession>A0AAW1W5L0</accession>
<feature type="region of interest" description="Disordered" evidence="1">
    <location>
        <begin position="397"/>
        <end position="439"/>
    </location>
</feature>
<dbReference type="Pfam" id="PF04795">
    <property type="entry name" value="PAPA-1"/>
    <property type="match status" value="1"/>
</dbReference>
<dbReference type="GO" id="GO:0031011">
    <property type="term" value="C:Ino80 complex"/>
    <property type="evidence" value="ECO:0007669"/>
    <property type="project" value="InterPro"/>
</dbReference>
<feature type="compositionally biased region" description="Basic and acidic residues" evidence="1">
    <location>
        <begin position="425"/>
        <end position="439"/>
    </location>
</feature>
<dbReference type="Pfam" id="PF04438">
    <property type="entry name" value="zf-HIT"/>
    <property type="match status" value="1"/>
</dbReference>
<feature type="domain" description="INO80 complex subunit B-like conserved region" evidence="2">
    <location>
        <begin position="389"/>
        <end position="473"/>
    </location>
</feature>
<dbReference type="InterPro" id="IPR006880">
    <property type="entry name" value="INO80B_C"/>
</dbReference>
<feature type="compositionally biased region" description="Low complexity" evidence="1">
    <location>
        <begin position="41"/>
        <end position="51"/>
    </location>
</feature>
<dbReference type="InterPro" id="IPR029523">
    <property type="entry name" value="INO80B/Ies2"/>
</dbReference>
<feature type="compositionally biased region" description="Basic and acidic residues" evidence="1">
    <location>
        <begin position="76"/>
        <end position="88"/>
    </location>
</feature>
<sequence>MDSFGGLGFSDVSSAARKKRSNTSRRPRNESQLPLDYRDISSLSSTPPSDDTMLKSEGGGYVESDEASNNGSFRGSNEHRHSGIDSKRSSKGVLAPANWKGPSKDWPFGVVSDGLENKSTVKKVKLKVGGVTRTIQAKSASDGASAVGLTSTKSSHISDAPRPRKKLILQENSDDNDSFSSDKVSGLRGVTWKDSSKSVLDIGKADTSKSRMPEEPIRKSKRIPKRRFLDEAGDAGDDDVEVQYLEKLKSPKVTSDYSLEDQEDEERAIRKERKISSVGRADLGDYGISRSGKEGKKSRPGRVFDDTDYVIEDEPVSDGELNTKRKKPRREFFESSSDNKKEMTVTTRQRALQTGTDVSSSLGATAIEFPNGLPPAPPRKQKDKVCAVEQQLKKAEAAQRRRMQVEKAARESEAEAIRKILGQDSSRKKKEDKIKKRQEDLAQERAANAMLPSDSVRWVIGPSGSIVTFPDTMGLPTIFDPKPCSYPPPREKCAGPYCTNPYKYRDSQSKLPLCSLQCYKAIHKKMPPLSAC</sequence>
<dbReference type="EMBL" id="JBEDUW010000006">
    <property type="protein sequence ID" value="KAK9919972.1"/>
    <property type="molecule type" value="Genomic_DNA"/>
</dbReference>
<dbReference type="AlphaFoldDB" id="A0AAW1W5L0"/>
<feature type="compositionally biased region" description="Basic and acidic residues" evidence="1">
    <location>
        <begin position="397"/>
        <end position="418"/>
    </location>
</feature>
<dbReference type="Proteomes" id="UP001457282">
    <property type="component" value="Unassembled WGS sequence"/>
</dbReference>
<evidence type="ECO:0000313" key="3">
    <source>
        <dbReference type="EMBL" id="KAK9919972.1"/>
    </source>
</evidence>